<evidence type="ECO:0000313" key="11">
    <source>
        <dbReference type="Proteomes" id="UP000749293"/>
    </source>
</evidence>
<organism evidence="10 11">
    <name type="scientific">Geosmithia morbida</name>
    <dbReference type="NCBI Taxonomy" id="1094350"/>
    <lineage>
        <taxon>Eukaryota</taxon>
        <taxon>Fungi</taxon>
        <taxon>Dikarya</taxon>
        <taxon>Ascomycota</taxon>
        <taxon>Pezizomycotina</taxon>
        <taxon>Sordariomycetes</taxon>
        <taxon>Hypocreomycetidae</taxon>
        <taxon>Hypocreales</taxon>
        <taxon>Bionectriaceae</taxon>
        <taxon>Geosmithia</taxon>
    </lineage>
</organism>
<dbReference type="OrthoDB" id="6133115at2759"/>
<sequence length="532" mass="60064">MGLNQIFKRPDKAATVETQREAPTFEKVIWYRDPGLRLLYWHCFVLCWSSATSGYDGMFFNSVQNFDSWVSFFDEPDGTRLGLLGASYQIASVVSIPVVPYIADRWGRKVSIVIGFIIMIVGAVLQGSAQEFGAFIGGRVLLGFGYPFTQLASPMLLAEIAHPQHRARMTTVYNCLWNGGAFIVAWVAFGTDFLGNDWSWRIPAILQGAPSFFQLLVIWWVPESPRYLIYHDRHEEALNMLAKYHANGDAGNPTVQFEYHEISETIKLEKAVSKSSSYLDFFRTKGNRYRLMILISLGFFSQWSGNAIVSNYSAKVYESVGVTHSTAKLGLSAGQMSMSCIVALFFATKVDQWGRRPIFLISTASMFVCLVFWTLCFALYEVYDMPGADTGVIFLIWLFSFAYAIAWSGLLIAYAVEILPYTLRAKGLMVVNLCVQAALALNNQANPVAFDYWAGETWKLYIIYVAWVLFELFFVFWKYVETKGPTLEELAKIIDGPDAPVASINIGKLEYEHDEKKAEIEVHHDGEHKTFA</sequence>
<dbReference type="NCBIfam" id="TIGR00879">
    <property type="entry name" value="SP"/>
    <property type="match status" value="1"/>
</dbReference>
<evidence type="ECO:0000256" key="3">
    <source>
        <dbReference type="ARBA" id="ARBA00022448"/>
    </source>
</evidence>
<keyword evidence="6 8" id="KW-0472">Membrane</keyword>
<feature type="transmembrane region" description="Helical" evidence="8">
    <location>
        <begin position="392"/>
        <end position="416"/>
    </location>
</feature>
<evidence type="ECO:0000256" key="7">
    <source>
        <dbReference type="RuleBase" id="RU003346"/>
    </source>
</evidence>
<feature type="transmembrane region" description="Helical" evidence="8">
    <location>
        <begin position="170"/>
        <end position="189"/>
    </location>
</feature>
<dbReference type="PANTHER" id="PTHR48022">
    <property type="entry name" value="PLASTIDIC GLUCOSE TRANSPORTER 4"/>
    <property type="match status" value="1"/>
</dbReference>
<dbReference type="FunFam" id="1.20.1250.20:FF:000117">
    <property type="entry name" value="MFS hexose transporter"/>
    <property type="match status" value="1"/>
</dbReference>
<dbReference type="GO" id="GO:0016020">
    <property type="term" value="C:membrane"/>
    <property type="evidence" value="ECO:0007669"/>
    <property type="project" value="UniProtKB-SubCell"/>
</dbReference>
<dbReference type="InterPro" id="IPR005828">
    <property type="entry name" value="MFS_sugar_transport-like"/>
</dbReference>
<keyword evidence="5 8" id="KW-1133">Transmembrane helix</keyword>
<gene>
    <name evidence="10" type="ORF">GMORB2_5860</name>
</gene>
<evidence type="ECO:0000256" key="2">
    <source>
        <dbReference type="ARBA" id="ARBA00010992"/>
    </source>
</evidence>
<dbReference type="Proteomes" id="UP000749293">
    <property type="component" value="Unassembled WGS sequence"/>
</dbReference>
<feature type="transmembrane region" description="Helical" evidence="8">
    <location>
        <begin position="359"/>
        <end position="380"/>
    </location>
</feature>
<proteinExistence type="inferred from homology"/>
<keyword evidence="4 8" id="KW-0812">Transmembrane</keyword>
<feature type="transmembrane region" description="Helical" evidence="8">
    <location>
        <begin position="110"/>
        <end position="129"/>
    </location>
</feature>
<protein>
    <submittedName>
        <fullName evidence="10">Sugar (And other) transporter</fullName>
    </submittedName>
</protein>
<dbReference type="AlphaFoldDB" id="A0A9P5D739"/>
<feature type="transmembrane region" description="Helical" evidence="8">
    <location>
        <begin position="39"/>
        <end position="61"/>
    </location>
</feature>
<keyword evidence="3 7" id="KW-0813">Transport</keyword>
<accession>A0A9P5D739</accession>
<dbReference type="PANTHER" id="PTHR48022:SF31">
    <property type="entry name" value="HEXOSE TRANSPORTER"/>
    <property type="match status" value="1"/>
</dbReference>
<comment type="similarity">
    <text evidence="2 7">Belongs to the major facilitator superfamily. Sugar transporter (TC 2.A.1.1) family.</text>
</comment>
<dbReference type="InterPro" id="IPR003663">
    <property type="entry name" value="Sugar/inositol_transpt"/>
</dbReference>
<comment type="subcellular location">
    <subcellularLocation>
        <location evidence="1">Membrane</location>
        <topology evidence="1">Multi-pass membrane protein</topology>
    </subcellularLocation>
</comment>
<evidence type="ECO:0000256" key="6">
    <source>
        <dbReference type="ARBA" id="ARBA00023136"/>
    </source>
</evidence>
<feature type="domain" description="Major facilitator superfamily (MFS) profile" evidence="9">
    <location>
        <begin position="42"/>
        <end position="483"/>
    </location>
</feature>
<evidence type="ECO:0000313" key="10">
    <source>
        <dbReference type="EMBL" id="KAF4124144.1"/>
    </source>
</evidence>
<dbReference type="InterPro" id="IPR036259">
    <property type="entry name" value="MFS_trans_sf"/>
</dbReference>
<dbReference type="GO" id="GO:0005351">
    <property type="term" value="F:carbohydrate:proton symporter activity"/>
    <property type="evidence" value="ECO:0007669"/>
    <property type="project" value="TreeGrafter"/>
</dbReference>
<reference evidence="10" key="1">
    <citation type="submission" date="2020-03" db="EMBL/GenBank/DDBJ databases">
        <title>Site-based positive gene gene selection in Geosmithia morbida across the United States reveals a broad range of putative effectors and factors for local host and environmental adapation.</title>
        <authorList>
            <person name="Onufrak A."/>
            <person name="Murdoch R.W."/>
            <person name="Gazis R."/>
            <person name="Huff M."/>
            <person name="Staton M."/>
            <person name="Klingeman W."/>
            <person name="Hadziabdic D."/>
        </authorList>
    </citation>
    <scope>NUCLEOTIDE SEQUENCE</scope>
    <source>
        <strain evidence="10">1262</strain>
    </source>
</reference>
<keyword evidence="11" id="KW-1185">Reference proteome</keyword>
<feature type="transmembrane region" description="Helical" evidence="8">
    <location>
        <begin position="329"/>
        <end position="347"/>
    </location>
</feature>
<comment type="caution">
    <text evidence="10">The sequence shown here is derived from an EMBL/GenBank/DDBJ whole genome shotgun (WGS) entry which is preliminary data.</text>
</comment>
<feature type="transmembrane region" description="Helical" evidence="8">
    <location>
        <begin position="423"/>
        <end position="441"/>
    </location>
</feature>
<dbReference type="InterPro" id="IPR020846">
    <property type="entry name" value="MFS_dom"/>
</dbReference>
<feature type="transmembrane region" description="Helical" evidence="8">
    <location>
        <begin position="291"/>
        <end position="309"/>
    </location>
</feature>
<name>A0A9P5D739_9HYPO</name>
<evidence type="ECO:0000256" key="4">
    <source>
        <dbReference type="ARBA" id="ARBA00022692"/>
    </source>
</evidence>
<dbReference type="GeneID" id="55972085"/>
<dbReference type="SUPFAM" id="SSF103473">
    <property type="entry name" value="MFS general substrate transporter"/>
    <property type="match status" value="1"/>
</dbReference>
<evidence type="ECO:0000256" key="5">
    <source>
        <dbReference type="ARBA" id="ARBA00022989"/>
    </source>
</evidence>
<dbReference type="Gene3D" id="1.20.1250.20">
    <property type="entry name" value="MFS general substrate transporter like domains"/>
    <property type="match status" value="1"/>
</dbReference>
<evidence type="ECO:0000256" key="8">
    <source>
        <dbReference type="SAM" id="Phobius"/>
    </source>
</evidence>
<dbReference type="RefSeq" id="XP_035322796.1">
    <property type="nucleotide sequence ID" value="XM_035467830.1"/>
</dbReference>
<dbReference type="PROSITE" id="PS50850">
    <property type="entry name" value="MFS"/>
    <property type="match status" value="1"/>
</dbReference>
<feature type="transmembrane region" description="Helical" evidence="8">
    <location>
        <begin position="81"/>
        <end position="103"/>
    </location>
</feature>
<dbReference type="EMBL" id="JAANYQ010000005">
    <property type="protein sequence ID" value="KAF4124144.1"/>
    <property type="molecule type" value="Genomic_DNA"/>
</dbReference>
<feature type="transmembrane region" description="Helical" evidence="8">
    <location>
        <begin position="201"/>
        <end position="221"/>
    </location>
</feature>
<dbReference type="InterPro" id="IPR050360">
    <property type="entry name" value="MFS_Sugar_Transporters"/>
</dbReference>
<feature type="transmembrane region" description="Helical" evidence="8">
    <location>
        <begin position="135"/>
        <end position="158"/>
    </location>
</feature>
<evidence type="ECO:0000259" key="9">
    <source>
        <dbReference type="PROSITE" id="PS50850"/>
    </source>
</evidence>
<dbReference type="Pfam" id="PF00083">
    <property type="entry name" value="Sugar_tr"/>
    <property type="match status" value="1"/>
</dbReference>
<feature type="transmembrane region" description="Helical" evidence="8">
    <location>
        <begin position="461"/>
        <end position="480"/>
    </location>
</feature>
<evidence type="ECO:0000256" key="1">
    <source>
        <dbReference type="ARBA" id="ARBA00004141"/>
    </source>
</evidence>